<reference evidence="1 2" key="1">
    <citation type="submission" date="2018-01" db="EMBL/GenBank/DDBJ databases">
        <title>Complete and assembled Genome of Pantoea calida DSM22759T.</title>
        <authorList>
            <person name="Stevens M.J.A."/>
            <person name="Zurfluh K."/>
            <person name="Stephan R."/>
        </authorList>
    </citation>
    <scope>NUCLEOTIDE SEQUENCE [LARGE SCALE GENOMIC DNA]</scope>
    <source>
        <strain evidence="1 2">DSM 22759</strain>
    </source>
</reference>
<dbReference type="GeneID" id="84632648"/>
<protein>
    <submittedName>
        <fullName evidence="1">Uncharacterized protein</fullName>
    </submittedName>
</protein>
<keyword evidence="2" id="KW-1185">Reference proteome</keyword>
<proteinExistence type="predicted"/>
<evidence type="ECO:0000313" key="2">
    <source>
        <dbReference type="Proteomes" id="UP000237673"/>
    </source>
</evidence>
<dbReference type="EMBL" id="CP026378">
    <property type="protein sequence ID" value="AUY26386.1"/>
    <property type="molecule type" value="Genomic_DNA"/>
</dbReference>
<organism evidence="1 2">
    <name type="scientific">Mixta calida</name>
    <dbReference type="NCBI Taxonomy" id="665913"/>
    <lineage>
        <taxon>Bacteria</taxon>
        <taxon>Pseudomonadati</taxon>
        <taxon>Pseudomonadota</taxon>
        <taxon>Gammaproteobacteria</taxon>
        <taxon>Enterobacterales</taxon>
        <taxon>Erwiniaceae</taxon>
        <taxon>Mixta</taxon>
    </lineage>
</organism>
<accession>A0ABM6S4Q4</accession>
<name>A0ABM6S4Q4_9GAMM</name>
<evidence type="ECO:0000313" key="1">
    <source>
        <dbReference type="EMBL" id="AUY26386.1"/>
    </source>
</evidence>
<dbReference type="Proteomes" id="UP000237673">
    <property type="component" value="Chromosome"/>
</dbReference>
<gene>
    <name evidence="1" type="ORF">C2E16_16760</name>
</gene>
<dbReference type="RefSeq" id="WP_038624445.1">
    <property type="nucleotide sequence ID" value="NZ_CAXOMJ010000008.1"/>
</dbReference>
<sequence length="68" mass="8093">MAQVKRVFCFCCREYKEGQSRRHYADVRFYPFDSGDFQALEQVQVKRLTKPIPERRGVLRDGLKKTIP</sequence>